<dbReference type="AlphaFoldDB" id="A0AA88JDJ9"/>
<keyword evidence="3" id="KW-1185">Reference proteome</keyword>
<dbReference type="Proteomes" id="UP001187192">
    <property type="component" value="Unassembled WGS sequence"/>
</dbReference>
<dbReference type="EMBL" id="BTGU01011753">
    <property type="protein sequence ID" value="GMN72813.1"/>
    <property type="molecule type" value="Genomic_DNA"/>
</dbReference>
<sequence>MQQPQEQSNSIVALLKEYMENNDAIIQNQSSIIQSQAASLRTLENQVGQLANALSNRSQRSLPSDTENPRRDGKEHCKIITLQNGRQVDQPIRQPAKEAEPSSIQNQPGPQSETEAD</sequence>
<protein>
    <submittedName>
        <fullName evidence="2">Uncharacterized protein</fullName>
    </submittedName>
</protein>
<evidence type="ECO:0000313" key="3">
    <source>
        <dbReference type="Proteomes" id="UP001187192"/>
    </source>
</evidence>
<comment type="caution">
    <text evidence="2">The sequence shown here is derived from an EMBL/GenBank/DDBJ whole genome shotgun (WGS) entry which is preliminary data.</text>
</comment>
<evidence type="ECO:0000313" key="2">
    <source>
        <dbReference type="EMBL" id="GMN72813.1"/>
    </source>
</evidence>
<feature type="compositionally biased region" description="Polar residues" evidence="1">
    <location>
        <begin position="102"/>
        <end position="117"/>
    </location>
</feature>
<accession>A0AA88JDJ9</accession>
<gene>
    <name evidence="2" type="ORF">TIFTF001_052919</name>
</gene>
<feature type="compositionally biased region" description="Basic and acidic residues" evidence="1">
    <location>
        <begin position="67"/>
        <end position="78"/>
    </location>
</feature>
<organism evidence="2 3">
    <name type="scientific">Ficus carica</name>
    <name type="common">Common fig</name>
    <dbReference type="NCBI Taxonomy" id="3494"/>
    <lineage>
        <taxon>Eukaryota</taxon>
        <taxon>Viridiplantae</taxon>
        <taxon>Streptophyta</taxon>
        <taxon>Embryophyta</taxon>
        <taxon>Tracheophyta</taxon>
        <taxon>Spermatophyta</taxon>
        <taxon>Magnoliopsida</taxon>
        <taxon>eudicotyledons</taxon>
        <taxon>Gunneridae</taxon>
        <taxon>Pentapetalae</taxon>
        <taxon>rosids</taxon>
        <taxon>fabids</taxon>
        <taxon>Rosales</taxon>
        <taxon>Moraceae</taxon>
        <taxon>Ficeae</taxon>
        <taxon>Ficus</taxon>
    </lineage>
</organism>
<feature type="compositionally biased region" description="Polar residues" evidence="1">
    <location>
        <begin position="51"/>
        <end position="66"/>
    </location>
</feature>
<feature type="region of interest" description="Disordered" evidence="1">
    <location>
        <begin position="51"/>
        <end position="117"/>
    </location>
</feature>
<reference evidence="2" key="1">
    <citation type="submission" date="2023-07" db="EMBL/GenBank/DDBJ databases">
        <title>draft genome sequence of fig (Ficus carica).</title>
        <authorList>
            <person name="Takahashi T."/>
            <person name="Nishimura K."/>
        </authorList>
    </citation>
    <scope>NUCLEOTIDE SEQUENCE</scope>
</reference>
<evidence type="ECO:0000256" key="1">
    <source>
        <dbReference type="SAM" id="MobiDB-lite"/>
    </source>
</evidence>
<name>A0AA88JDJ9_FICCA</name>
<proteinExistence type="predicted"/>